<sequence length="216" mass="24534">MHTKCQNEIQQQQALIIQLQEDLVGKNKRISELSSLLDKYQSVFNQSPSLSTPVTVTKGQIQPQQSRERQLGLNDVVFGFGGNNQSHVYDPTVQTRKRGIGISAEPQNEDEIQSKELKSYPKSEDVRKLIKGAVLENDFMNHIASSQLNQLVDCMYSIEFTADEMIITEGDYGSLVYVLGGMLNLFLCNILVICIIMLYLLYIYIKQYIVILFSEN</sequence>
<gene>
    <name evidence="1" type="ORF">SMRZ_LOCUS9931</name>
</gene>
<dbReference type="STRING" id="48269.A0A183M1K6"/>
<dbReference type="InterPro" id="IPR000595">
    <property type="entry name" value="cNMP-bd_dom"/>
</dbReference>
<dbReference type="PROSITE" id="PS50042">
    <property type="entry name" value="CNMP_BINDING_3"/>
    <property type="match status" value="1"/>
</dbReference>
<protein>
    <submittedName>
        <fullName evidence="1">Uncharacterized protein</fullName>
    </submittedName>
</protein>
<keyword evidence="2" id="KW-1185">Reference proteome</keyword>
<dbReference type="InterPro" id="IPR014710">
    <property type="entry name" value="RmlC-like_jellyroll"/>
</dbReference>
<organism evidence="1 2">
    <name type="scientific">Schistosoma margrebowiei</name>
    <dbReference type="NCBI Taxonomy" id="48269"/>
    <lineage>
        <taxon>Eukaryota</taxon>
        <taxon>Metazoa</taxon>
        <taxon>Spiralia</taxon>
        <taxon>Lophotrochozoa</taxon>
        <taxon>Platyhelminthes</taxon>
        <taxon>Trematoda</taxon>
        <taxon>Digenea</taxon>
        <taxon>Strigeidida</taxon>
        <taxon>Schistosomatoidea</taxon>
        <taxon>Schistosomatidae</taxon>
        <taxon>Schistosoma</taxon>
    </lineage>
</organism>
<accession>A0A183M1K6</accession>
<evidence type="ECO:0000313" key="2">
    <source>
        <dbReference type="Proteomes" id="UP000277204"/>
    </source>
</evidence>
<dbReference type="Proteomes" id="UP000277204">
    <property type="component" value="Unassembled WGS sequence"/>
</dbReference>
<name>A0A183M1K6_9TREM</name>
<dbReference type="Gene3D" id="2.60.120.10">
    <property type="entry name" value="Jelly Rolls"/>
    <property type="match status" value="1"/>
</dbReference>
<dbReference type="EMBL" id="UZAI01004907">
    <property type="protein sequence ID" value="VDO88288.1"/>
    <property type="molecule type" value="Genomic_DNA"/>
</dbReference>
<dbReference type="AlphaFoldDB" id="A0A183M1K6"/>
<reference evidence="1 2" key="1">
    <citation type="submission" date="2018-11" db="EMBL/GenBank/DDBJ databases">
        <authorList>
            <consortium name="Pathogen Informatics"/>
        </authorList>
    </citation>
    <scope>NUCLEOTIDE SEQUENCE [LARGE SCALE GENOMIC DNA]</scope>
    <source>
        <strain evidence="1 2">Zambia</strain>
    </source>
</reference>
<dbReference type="Gene3D" id="1.20.5.170">
    <property type="match status" value="1"/>
</dbReference>
<dbReference type="InterPro" id="IPR018490">
    <property type="entry name" value="cNMP-bd_dom_sf"/>
</dbReference>
<proteinExistence type="predicted"/>
<dbReference type="SUPFAM" id="SSF51206">
    <property type="entry name" value="cAMP-binding domain-like"/>
    <property type="match status" value="1"/>
</dbReference>
<evidence type="ECO:0000313" key="1">
    <source>
        <dbReference type="EMBL" id="VDO88288.1"/>
    </source>
</evidence>